<accession>A0A165D9W1</accession>
<dbReference type="InterPro" id="IPR045338">
    <property type="entry name" value="DUF6535"/>
</dbReference>
<feature type="non-terminal residue" evidence="3">
    <location>
        <position position="136"/>
    </location>
</feature>
<feature type="transmembrane region" description="Helical" evidence="1">
    <location>
        <begin position="112"/>
        <end position="134"/>
    </location>
</feature>
<reference evidence="3 4" key="1">
    <citation type="journal article" date="2016" name="Mol. Biol. Evol.">
        <title>Comparative Genomics of Early-Diverging Mushroom-Forming Fungi Provides Insights into the Origins of Lignocellulose Decay Capabilities.</title>
        <authorList>
            <person name="Nagy L.G."/>
            <person name="Riley R."/>
            <person name="Tritt A."/>
            <person name="Adam C."/>
            <person name="Daum C."/>
            <person name="Floudas D."/>
            <person name="Sun H."/>
            <person name="Yadav J.S."/>
            <person name="Pangilinan J."/>
            <person name="Larsson K.H."/>
            <person name="Matsuura K."/>
            <person name="Barry K."/>
            <person name="Labutti K."/>
            <person name="Kuo R."/>
            <person name="Ohm R.A."/>
            <person name="Bhattacharya S.S."/>
            <person name="Shirouzu T."/>
            <person name="Yoshinaga Y."/>
            <person name="Martin F.M."/>
            <person name="Grigoriev I.V."/>
            <person name="Hibbett D.S."/>
        </authorList>
    </citation>
    <scope>NUCLEOTIDE SEQUENCE [LARGE SCALE GENOMIC DNA]</scope>
    <source>
        <strain evidence="3 4">HHB12029</strain>
    </source>
</reference>
<evidence type="ECO:0000313" key="3">
    <source>
        <dbReference type="EMBL" id="KZV84082.1"/>
    </source>
</evidence>
<evidence type="ECO:0000313" key="4">
    <source>
        <dbReference type="Proteomes" id="UP000077266"/>
    </source>
</evidence>
<dbReference type="AlphaFoldDB" id="A0A165D9W1"/>
<dbReference type="Proteomes" id="UP000077266">
    <property type="component" value="Unassembled WGS sequence"/>
</dbReference>
<organism evidence="3 4">
    <name type="scientific">Exidia glandulosa HHB12029</name>
    <dbReference type="NCBI Taxonomy" id="1314781"/>
    <lineage>
        <taxon>Eukaryota</taxon>
        <taxon>Fungi</taxon>
        <taxon>Dikarya</taxon>
        <taxon>Basidiomycota</taxon>
        <taxon>Agaricomycotina</taxon>
        <taxon>Agaricomycetes</taxon>
        <taxon>Auriculariales</taxon>
        <taxon>Exidiaceae</taxon>
        <taxon>Exidia</taxon>
    </lineage>
</organism>
<keyword evidence="1" id="KW-1133">Transmembrane helix</keyword>
<feature type="non-terminal residue" evidence="3">
    <location>
        <position position="1"/>
    </location>
</feature>
<sequence length="136" mass="15102">GVFSGVTTTFIIESYKLMQPDFTELTYRAMVANASHPAPTDADFVVPSTARLVNCLWVTSLMFSLSAALIAVMGAEWSVAYHDSASDEESNTLTPLQRAERRHFRYQNARRWGLQTIILSAPMLMQVSLLLFGIGL</sequence>
<feature type="transmembrane region" description="Helical" evidence="1">
    <location>
        <begin position="56"/>
        <end position="75"/>
    </location>
</feature>
<dbReference type="EMBL" id="KV426241">
    <property type="protein sequence ID" value="KZV84082.1"/>
    <property type="molecule type" value="Genomic_DNA"/>
</dbReference>
<dbReference type="Pfam" id="PF20153">
    <property type="entry name" value="DUF6535"/>
    <property type="match status" value="1"/>
</dbReference>
<keyword evidence="4" id="KW-1185">Reference proteome</keyword>
<feature type="domain" description="DUF6535" evidence="2">
    <location>
        <begin position="1"/>
        <end position="136"/>
    </location>
</feature>
<proteinExistence type="predicted"/>
<keyword evidence="1" id="KW-0812">Transmembrane</keyword>
<protein>
    <recommendedName>
        <fullName evidence="2">DUF6535 domain-containing protein</fullName>
    </recommendedName>
</protein>
<keyword evidence="1" id="KW-0472">Membrane</keyword>
<gene>
    <name evidence="3" type="ORF">EXIGLDRAFT_591240</name>
</gene>
<dbReference type="OrthoDB" id="3219854at2759"/>
<dbReference type="InParanoid" id="A0A165D9W1"/>
<name>A0A165D9W1_EXIGL</name>
<evidence type="ECO:0000259" key="2">
    <source>
        <dbReference type="Pfam" id="PF20153"/>
    </source>
</evidence>
<evidence type="ECO:0000256" key="1">
    <source>
        <dbReference type="SAM" id="Phobius"/>
    </source>
</evidence>